<dbReference type="EMBL" id="CAQQ02391479">
    <property type="status" value="NOT_ANNOTATED_CDS"/>
    <property type="molecule type" value="Genomic_DNA"/>
</dbReference>
<dbReference type="EnsemblMetazoa" id="MESCA007778-RA">
    <property type="protein sequence ID" value="MESCA007778-PA"/>
    <property type="gene ID" value="MESCA007778"/>
</dbReference>
<sequence length="64" mass="7253">MYTSKVSPLRKFPTLFGGGFDSTSFFCFLDNQLFNQERSQNQLAPKVIIGDCEQFQKSPLTTTP</sequence>
<name>T1GVH4_MEGSC</name>
<proteinExistence type="predicted"/>
<keyword evidence="2" id="KW-1185">Reference proteome</keyword>
<accession>T1GVH4</accession>
<evidence type="ECO:0000313" key="2">
    <source>
        <dbReference type="Proteomes" id="UP000015102"/>
    </source>
</evidence>
<dbReference type="AlphaFoldDB" id="T1GVH4"/>
<reference evidence="2" key="1">
    <citation type="submission" date="2013-02" db="EMBL/GenBank/DDBJ databases">
        <authorList>
            <person name="Hughes D."/>
        </authorList>
    </citation>
    <scope>NUCLEOTIDE SEQUENCE</scope>
    <source>
        <strain>Durham</strain>
        <strain evidence="2">NC isolate 2 -- Noor lab</strain>
    </source>
</reference>
<dbReference type="Proteomes" id="UP000015102">
    <property type="component" value="Unassembled WGS sequence"/>
</dbReference>
<dbReference type="HOGENOM" id="CLU_2870149_0_0_1"/>
<protein>
    <submittedName>
        <fullName evidence="1">Uncharacterized protein</fullName>
    </submittedName>
</protein>
<organism evidence="1 2">
    <name type="scientific">Megaselia scalaris</name>
    <name type="common">Humpbacked fly</name>
    <name type="synonym">Phora scalaris</name>
    <dbReference type="NCBI Taxonomy" id="36166"/>
    <lineage>
        <taxon>Eukaryota</taxon>
        <taxon>Metazoa</taxon>
        <taxon>Ecdysozoa</taxon>
        <taxon>Arthropoda</taxon>
        <taxon>Hexapoda</taxon>
        <taxon>Insecta</taxon>
        <taxon>Pterygota</taxon>
        <taxon>Neoptera</taxon>
        <taxon>Endopterygota</taxon>
        <taxon>Diptera</taxon>
        <taxon>Brachycera</taxon>
        <taxon>Muscomorpha</taxon>
        <taxon>Platypezoidea</taxon>
        <taxon>Phoridae</taxon>
        <taxon>Megaseliini</taxon>
        <taxon>Megaselia</taxon>
    </lineage>
</organism>
<reference evidence="1" key="2">
    <citation type="submission" date="2015-06" db="UniProtKB">
        <authorList>
            <consortium name="EnsemblMetazoa"/>
        </authorList>
    </citation>
    <scope>IDENTIFICATION</scope>
</reference>
<dbReference type="EMBL" id="CAQQ02391478">
    <property type="status" value="NOT_ANNOTATED_CDS"/>
    <property type="molecule type" value="Genomic_DNA"/>
</dbReference>
<evidence type="ECO:0000313" key="1">
    <source>
        <dbReference type="EnsemblMetazoa" id="MESCA007778-PA"/>
    </source>
</evidence>